<name>A0A5E4ZTZ5_9BURK</name>
<reference evidence="2 3" key="1">
    <citation type="submission" date="2019-08" db="EMBL/GenBank/DDBJ databases">
        <authorList>
            <person name="Peeters C."/>
        </authorList>
    </citation>
    <scope>NUCLEOTIDE SEQUENCE [LARGE SCALE GENOMIC DNA]</scope>
    <source>
        <strain evidence="2 3">LMG 31117</strain>
    </source>
</reference>
<organism evidence="2 3">
    <name type="scientific">Pandoraea anapnoica</name>
    <dbReference type="NCBI Taxonomy" id="2508301"/>
    <lineage>
        <taxon>Bacteria</taxon>
        <taxon>Pseudomonadati</taxon>
        <taxon>Pseudomonadota</taxon>
        <taxon>Betaproteobacteria</taxon>
        <taxon>Burkholderiales</taxon>
        <taxon>Burkholderiaceae</taxon>
        <taxon>Pandoraea</taxon>
    </lineage>
</organism>
<sequence length="172" mass="18496">MNPSTVSSMGVQPPALTLSDTQPQAPTKEDVASDLVKASRVSYQTLEPDYSYQQPNYQQPNYQQPNYNYSAPHDPSAHPNDAGQPGAGGAVGMSGDLLAKTSPQHGNNPPDVRRWSGVVGRDDGRPVTASLSDAVQETAAVEFQLSSDGANRYESDEQAYWNALNSRNTLSK</sequence>
<feature type="compositionally biased region" description="Low complexity" evidence="1">
    <location>
        <begin position="50"/>
        <end position="70"/>
    </location>
</feature>
<feature type="compositionally biased region" description="Polar residues" evidence="1">
    <location>
        <begin position="1"/>
        <end position="10"/>
    </location>
</feature>
<dbReference type="OrthoDB" id="9835038at2"/>
<accession>A0A5E4ZTZ5</accession>
<dbReference type="Proteomes" id="UP000383122">
    <property type="component" value="Unassembled WGS sequence"/>
</dbReference>
<proteinExistence type="predicted"/>
<keyword evidence="3" id="KW-1185">Reference proteome</keyword>
<evidence type="ECO:0000313" key="2">
    <source>
        <dbReference type="EMBL" id="VVE64851.1"/>
    </source>
</evidence>
<feature type="region of interest" description="Disordered" evidence="1">
    <location>
        <begin position="1"/>
        <end position="133"/>
    </location>
</feature>
<evidence type="ECO:0000313" key="3">
    <source>
        <dbReference type="Proteomes" id="UP000383122"/>
    </source>
</evidence>
<evidence type="ECO:0000256" key="1">
    <source>
        <dbReference type="SAM" id="MobiDB-lite"/>
    </source>
</evidence>
<dbReference type="AlphaFoldDB" id="A0A5E4ZTZ5"/>
<dbReference type="RefSeq" id="WP_150737771.1">
    <property type="nucleotide sequence ID" value="NZ_CABPSP010000004.1"/>
</dbReference>
<protein>
    <submittedName>
        <fullName evidence="2">Uncharacterized protein</fullName>
    </submittedName>
</protein>
<dbReference type="EMBL" id="CABPSP010000004">
    <property type="protein sequence ID" value="VVE64851.1"/>
    <property type="molecule type" value="Genomic_DNA"/>
</dbReference>
<gene>
    <name evidence="2" type="ORF">PAN31117_01674</name>
</gene>